<sequence>MENKNSTNSLKNDHNFEKGWIILQEEAINKLINSLEAGAAFHGQLFTSEQYMHLSHYISVKVLPSLRGKADEVLLQELLKQWNNYKIMTYWLSRFFHYLERSFIKVRKLLTLKETSHLVFYELVYGEINDLIRGAVISMIRNEREGREIDQALVKNVLHIYIQMCADSVKYYEKDFEGAMLDDTASFYSTTAKDWISNMSYDEECLNQETDRSTNYLKHTNKIKLLEYNMRYSRT</sequence>
<dbReference type="InterPro" id="IPR045093">
    <property type="entry name" value="Cullin"/>
</dbReference>
<dbReference type="Proteomes" id="UP001454036">
    <property type="component" value="Unassembled WGS sequence"/>
</dbReference>
<dbReference type="SUPFAM" id="SSF74788">
    <property type="entry name" value="Cullin repeat-like"/>
    <property type="match status" value="1"/>
</dbReference>
<protein>
    <submittedName>
        <fullName evidence="3">Ubiquitin-protein ligase</fullName>
    </submittedName>
</protein>
<keyword evidence="4" id="KW-1185">Reference proteome</keyword>
<organism evidence="3 4">
    <name type="scientific">Lithospermum erythrorhizon</name>
    <name type="common">Purple gromwell</name>
    <name type="synonym">Lithospermum officinale var. erythrorhizon</name>
    <dbReference type="NCBI Taxonomy" id="34254"/>
    <lineage>
        <taxon>Eukaryota</taxon>
        <taxon>Viridiplantae</taxon>
        <taxon>Streptophyta</taxon>
        <taxon>Embryophyta</taxon>
        <taxon>Tracheophyta</taxon>
        <taxon>Spermatophyta</taxon>
        <taxon>Magnoliopsida</taxon>
        <taxon>eudicotyledons</taxon>
        <taxon>Gunneridae</taxon>
        <taxon>Pentapetalae</taxon>
        <taxon>asterids</taxon>
        <taxon>lamiids</taxon>
        <taxon>Boraginales</taxon>
        <taxon>Boraginaceae</taxon>
        <taxon>Boraginoideae</taxon>
        <taxon>Lithospermeae</taxon>
        <taxon>Lithospermum</taxon>
    </lineage>
</organism>
<dbReference type="InterPro" id="IPR001373">
    <property type="entry name" value="Cullin_N"/>
</dbReference>
<feature type="domain" description="Cullin N-terminal" evidence="2">
    <location>
        <begin position="51"/>
        <end position="227"/>
    </location>
</feature>
<reference evidence="3 4" key="1">
    <citation type="submission" date="2024-01" db="EMBL/GenBank/DDBJ databases">
        <title>The complete chloroplast genome sequence of Lithospermum erythrorhizon: insights into the phylogenetic relationship among Boraginaceae species and the maternal lineages of purple gromwells.</title>
        <authorList>
            <person name="Okada T."/>
            <person name="Watanabe K."/>
        </authorList>
    </citation>
    <scope>NUCLEOTIDE SEQUENCE [LARGE SCALE GENOMIC DNA]</scope>
</reference>
<dbReference type="AlphaFoldDB" id="A0AAV3Q8R9"/>
<dbReference type="GO" id="GO:0016874">
    <property type="term" value="F:ligase activity"/>
    <property type="evidence" value="ECO:0007669"/>
    <property type="project" value="UniProtKB-KW"/>
</dbReference>
<comment type="caution">
    <text evidence="3">The sequence shown here is derived from an EMBL/GenBank/DDBJ whole genome shotgun (WGS) entry which is preliminary data.</text>
</comment>
<name>A0AAV3Q8R9_LITER</name>
<comment type="similarity">
    <text evidence="1">Belongs to the cullin family.</text>
</comment>
<dbReference type="GO" id="GO:0006511">
    <property type="term" value="P:ubiquitin-dependent protein catabolic process"/>
    <property type="evidence" value="ECO:0007669"/>
    <property type="project" value="InterPro"/>
</dbReference>
<evidence type="ECO:0000256" key="1">
    <source>
        <dbReference type="ARBA" id="ARBA00006019"/>
    </source>
</evidence>
<accession>A0AAV3Q8R9</accession>
<proteinExistence type="inferred from homology"/>
<dbReference type="EMBL" id="BAABME010003633">
    <property type="protein sequence ID" value="GAA0159572.1"/>
    <property type="molecule type" value="Genomic_DNA"/>
</dbReference>
<dbReference type="Gene3D" id="1.20.1310.10">
    <property type="entry name" value="Cullin Repeats"/>
    <property type="match status" value="2"/>
</dbReference>
<gene>
    <name evidence="3" type="ORF">LIER_16314</name>
</gene>
<dbReference type="Pfam" id="PF00888">
    <property type="entry name" value="Cullin"/>
    <property type="match status" value="1"/>
</dbReference>
<keyword evidence="3" id="KW-0436">Ligase</keyword>
<evidence type="ECO:0000313" key="3">
    <source>
        <dbReference type="EMBL" id="GAA0159572.1"/>
    </source>
</evidence>
<dbReference type="PANTHER" id="PTHR11932">
    <property type="entry name" value="CULLIN"/>
    <property type="match status" value="1"/>
</dbReference>
<dbReference type="InterPro" id="IPR016159">
    <property type="entry name" value="Cullin_repeat-like_dom_sf"/>
</dbReference>
<evidence type="ECO:0000259" key="2">
    <source>
        <dbReference type="Pfam" id="PF00888"/>
    </source>
</evidence>
<evidence type="ECO:0000313" key="4">
    <source>
        <dbReference type="Proteomes" id="UP001454036"/>
    </source>
</evidence>
<dbReference type="GO" id="GO:0031625">
    <property type="term" value="F:ubiquitin protein ligase binding"/>
    <property type="evidence" value="ECO:0007669"/>
    <property type="project" value="InterPro"/>
</dbReference>